<dbReference type="OrthoDB" id="978at2759"/>
<evidence type="ECO:0000256" key="3">
    <source>
        <dbReference type="ARBA" id="ARBA00022603"/>
    </source>
</evidence>
<comment type="similarity">
    <text evidence="1">Belongs to the carnosine N-methyltransferase family.</text>
</comment>
<proteinExistence type="inferred from homology"/>
<dbReference type="EMBL" id="JH921428">
    <property type="protein sequence ID" value="EKD21126.1"/>
    <property type="molecule type" value="Genomic_DNA"/>
</dbReference>
<dbReference type="InterPro" id="IPR029063">
    <property type="entry name" value="SAM-dependent_MTases_sf"/>
</dbReference>
<keyword evidence="8" id="KW-1185">Reference proteome</keyword>
<dbReference type="HOGENOM" id="CLU_030612_1_2_1"/>
<dbReference type="Gene3D" id="3.40.50.150">
    <property type="entry name" value="Vaccinia Virus protein VP39"/>
    <property type="match status" value="1"/>
</dbReference>
<dbReference type="Pfam" id="PF07942">
    <property type="entry name" value="CARME"/>
    <property type="match status" value="1"/>
</dbReference>
<name>K1X7V3_MARBU</name>
<dbReference type="KEGG" id="mbe:MBM_00239"/>
<evidence type="ECO:0000313" key="8">
    <source>
        <dbReference type="Proteomes" id="UP000006753"/>
    </source>
</evidence>
<dbReference type="SMART" id="SM01296">
    <property type="entry name" value="N2227"/>
    <property type="match status" value="1"/>
</dbReference>
<keyword evidence="3 7" id="KW-0489">Methyltransferase</keyword>
<dbReference type="PANTHER" id="PTHR12303">
    <property type="entry name" value="CARNOSINE N-METHYLTRANSFERASE"/>
    <property type="match status" value="1"/>
</dbReference>
<dbReference type="OMA" id="GSMSMCA"/>
<keyword evidence="5" id="KW-0949">S-adenosyl-L-methionine</keyword>
<evidence type="ECO:0000256" key="2">
    <source>
        <dbReference type="ARBA" id="ARBA00012003"/>
    </source>
</evidence>
<accession>K1X7V3</accession>
<sequence length="399" mass="44550">MADIEWEGNENTSKDPDEQRVLHAALSSFFHYSRVSHYNTTHLRRQSFYALPRAHSELLAAPPFNYLETLNAVDDAIDSNAEFSLAILKSGLQSFGIKDPSVTSAGSKGNDWQDRATTSDFEKARSTLRQFFRDWSAEGYLEREACYGPVVKALEKEQRARPRSKLRVLVPGAGLGRLVFDLCCAGFDTEGNEISYHQLIASSYILNHSPKAEAHTLFPWVHSFSNHKSRENHLKSVKIPDIHPGTVLGKVEKPGAMSMSASDFLLLYEDQESKDSFDAVATVFFLDTAPNVIRYIEAIKNCLKRGGLLVNLGPLLWHFEHNSPGGHGREKDEANTTNGQGIADPGSVELTDDEVVALIEKLGFDIEHREAGISAPYIQDVESMLENTYKASHWVARKR</sequence>
<dbReference type="FunCoup" id="K1X7V3">
    <property type="interactions" value="405"/>
</dbReference>
<evidence type="ECO:0000256" key="1">
    <source>
        <dbReference type="ARBA" id="ARBA00010086"/>
    </source>
</evidence>
<dbReference type="SUPFAM" id="SSF53335">
    <property type="entry name" value="S-adenosyl-L-methionine-dependent methyltransferases"/>
    <property type="match status" value="1"/>
</dbReference>
<reference evidence="7 8" key="1">
    <citation type="journal article" date="2012" name="BMC Genomics">
        <title>Sequencing the genome of Marssonina brunnea reveals fungus-poplar co-evolution.</title>
        <authorList>
            <person name="Zhu S."/>
            <person name="Cao Y.-Z."/>
            <person name="Jiang C."/>
            <person name="Tan B.-Y."/>
            <person name="Wang Z."/>
            <person name="Feng S."/>
            <person name="Zhang L."/>
            <person name="Su X.-H."/>
            <person name="Brejova B."/>
            <person name="Vinar T."/>
            <person name="Xu M."/>
            <person name="Wang M.-X."/>
            <person name="Zhang S.-G."/>
            <person name="Huang M.-R."/>
            <person name="Wu R."/>
            <person name="Zhou Y."/>
        </authorList>
    </citation>
    <scope>NUCLEOTIDE SEQUENCE [LARGE SCALE GENOMIC DNA]</scope>
    <source>
        <strain evidence="7 8">MB_m1</strain>
    </source>
</reference>
<dbReference type="AlphaFoldDB" id="K1X7V3"/>
<evidence type="ECO:0000256" key="4">
    <source>
        <dbReference type="ARBA" id="ARBA00022679"/>
    </source>
</evidence>
<evidence type="ECO:0000313" key="7">
    <source>
        <dbReference type="EMBL" id="EKD21126.1"/>
    </source>
</evidence>
<dbReference type="InParanoid" id="K1X7V3"/>
<keyword evidence="4 7" id="KW-0808">Transferase</keyword>
<evidence type="ECO:0000256" key="6">
    <source>
        <dbReference type="SAM" id="MobiDB-lite"/>
    </source>
</evidence>
<evidence type="ECO:0000256" key="5">
    <source>
        <dbReference type="ARBA" id="ARBA00022691"/>
    </source>
</evidence>
<dbReference type="GeneID" id="18756174"/>
<feature type="region of interest" description="Disordered" evidence="6">
    <location>
        <begin position="323"/>
        <end position="346"/>
    </location>
</feature>
<dbReference type="RefSeq" id="XP_007288128.1">
    <property type="nucleotide sequence ID" value="XM_007288066.1"/>
</dbReference>
<dbReference type="GO" id="GO:0030735">
    <property type="term" value="F:carnosine N-methyltransferase activity"/>
    <property type="evidence" value="ECO:0007669"/>
    <property type="project" value="UniProtKB-EC"/>
</dbReference>
<dbReference type="STRING" id="1072389.K1X7V3"/>
<protein>
    <recommendedName>
        <fullName evidence="2">carnosine N-methyltransferase</fullName>
        <ecNumber evidence="2">2.1.1.22</ecNumber>
    </recommendedName>
</protein>
<dbReference type="PANTHER" id="PTHR12303:SF6">
    <property type="entry name" value="CARNOSINE N-METHYLTRANSFERASE"/>
    <property type="match status" value="1"/>
</dbReference>
<gene>
    <name evidence="7" type="ORF">MBM_00239</name>
</gene>
<dbReference type="EC" id="2.1.1.22" evidence="2"/>
<dbReference type="GO" id="GO:0032259">
    <property type="term" value="P:methylation"/>
    <property type="evidence" value="ECO:0007669"/>
    <property type="project" value="UniProtKB-KW"/>
</dbReference>
<dbReference type="InterPro" id="IPR012901">
    <property type="entry name" value="CARME"/>
</dbReference>
<organism evidence="7 8">
    <name type="scientific">Marssonina brunnea f. sp. multigermtubi (strain MB_m1)</name>
    <name type="common">Marssonina leaf spot fungus</name>
    <dbReference type="NCBI Taxonomy" id="1072389"/>
    <lineage>
        <taxon>Eukaryota</taxon>
        <taxon>Fungi</taxon>
        <taxon>Dikarya</taxon>
        <taxon>Ascomycota</taxon>
        <taxon>Pezizomycotina</taxon>
        <taxon>Leotiomycetes</taxon>
        <taxon>Helotiales</taxon>
        <taxon>Drepanopezizaceae</taxon>
        <taxon>Drepanopeziza</taxon>
    </lineage>
</organism>
<dbReference type="Proteomes" id="UP000006753">
    <property type="component" value="Unassembled WGS sequence"/>
</dbReference>
<dbReference type="eggNOG" id="KOG2798">
    <property type="taxonomic scope" value="Eukaryota"/>
</dbReference>